<name>A0A6G1C108_9ORYZ</name>
<organism evidence="1 2">
    <name type="scientific">Oryza meyeriana var. granulata</name>
    <dbReference type="NCBI Taxonomy" id="110450"/>
    <lineage>
        <taxon>Eukaryota</taxon>
        <taxon>Viridiplantae</taxon>
        <taxon>Streptophyta</taxon>
        <taxon>Embryophyta</taxon>
        <taxon>Tracheophyta</taxon>
        <taxon>Spermatophyta</taxon>
        <taxon>Magnoliopsida</taxon>
        <taxon>Liliopsida</taxon>
        <taxon>Poales</taxon>
        <taxon>Poaceae</taxon>
        <taxon>BOP clade</taxon>
        <taxon>Oryzoideae</taxon>
        <taxon>Oryzeae</taxon>
        <taxon>Oryzinae</taxon>
        <taxon>Oryza</taxon>
        <taxon>Oryza meyeriana</taxon>
    </lineage>
</organism>
<evidence type="ECO:0000313" key="2">
    <source>
        <dbReference type="Proteomes" id="UP000479710"/>
    </source>
</evidence>
<reference evidence="1 2" key="1">
    <citation type="submission" date="2019-11" db="EMBL/GenBank/DDBJ databases">
        <title>Whole genome sequence of Oryza granulata.</title>
        <authorList>
            <person name="Li W."/>
        </authorList>
    </citation>
    <scope>NUCLEOTIDE SEQUENCE [LARGE SCALE GENOMIC DNA]</scope>
    <source>
        <strain evidence="2">cv. Menghai</strain>
        <tissue evidence="1">Leaf</tissue>
    </source>
</reference>
<accession>A0A6G1C108</accession>
<gene>
    <name evidence="1" type="ORF">E2562_034696</name>
</gene>
<evidence type="ECO:0000313" key="1">
    <source>
        <dbReference type="EMBL" id="KAF0894128.1"/>
    </source>
</evidence>
<dbReference type="AlphaFoldDB" id="A0A6G1C108"/>
<comment type="caution">
    <text evidence="1">The sequence shown here is derived from an EMBL/GenBank/DDBJ whole genome shotgun (WGS) entry which is preliminary data.</text>
</comment>
<sequence>MAAPPPSPPRYFPTSHSFPLPVRTARTLRRPAASTPVSSPTNRLSLLFSAEELAVKGLMATGSNRGEIGEVDSNALSLPDLVSQSRDPKDLGKGK</sequence>
<keyword evidence="2" id="KW-1185">Reference proteome</keyword>
<proteinExistence type="predicted"/>
<dbReference type="Proteomes" id="UP000479710">
    <property type="component" value="Unassembled WGS sequence"/>
</dbReference>
<protein>
    <submittedName>
        <fullName evidence="1">Uncharacterized protein</fullName>
    </submittedName>
</protein>
<dbReference type="EMBL" id="SPHZ02000011">
    <property type="protein sequence ID" value="KAF0894128.1"/>
    <property type="molecule type" value="Genomic_DNA"/>
</dbReference>